<dbReference type="Pfam" id="PF08713">
    <property type="entry name" value="DNA_alkylation"/>
    <property type="match status" value="1"/>
</dbReference>
<dbReference type="PANTHER" id="PTHR34070">
    <property type="entry name" value="ARMADILLO-TYPE FOLD"/>
    <property type="match status" value="1"/>
</dbReference>
<accession>A0A382CNW0</accession>
<dbReference type="PANTHER" id="PTHR34070:SF1">
    <property type="entry name" value="DNA ALKYLATION REPAIR PROTEIN"/>
    <property type="match status" value="1"/>
</dbReference>
<reference evidence="1" key="1">
    <citation type="submission" date="2018-05" db="EMBL/GenBank/DDBJ databases">
        <authorList>
            <person name="Lanie J.A."/>
            <person name="Ng W.-L."/>
            <person name="Kazmierczak K.M."/>
            <person name="Andrzejewski T.M."/>
            <person name="Davidsen T.M."/>
            <person name="Wayne K.J."/>
            <person name="Tettelin H."/>
            <person name="Glass J.I."/>
            <person name="Rusch D."/>
            <person name="Podicherti R."/>
            <person name="Tsui H.-C.T."/>
            <person name="Winkler M.E."/>
        </authorList>
    </citation>
    <scope>NUCLEOTIDE SEQUENCE</scope>
</reference>
<name>A0A382CNW0_9ZZZZ</name>
<dbReference type="EMBL" id="UINC01035105">
    <property type="protein sequence ID" value="SVB26987.1"/>
    <property type="molecule type" value="Genomic_DNA"/>
</dbReference>
<dbReference type="SUPFAM" id="SSF48371">
    <property type="entry name" value="ARM repeat"/>
    <property type="match status" value="1"/>
</dbReference>
<dbReference type="CDD" id="cd06561">
    <property type="entry name" value="AlkD_like"/>
    <property type="match status" value="1"/>
</dbReference>
<protein>
    <recommendedName>
        <fullName evidence="2">DNA alkylation repair enzyme</fullName>
    </recommendedName>
</protein>
<dbReference type="AlphaFoldDB" id="A0A382CNW0"/>
<dbReference type="InterPro" id="IPR014825">
    <property type="entry name" value="DNA_alkylation"/>
</dbReference>
<dbReference type="InterPro" id="IPR016024">
    <property type="entry name" value="ARM-type_fold"/>
</dbReference>
<proteinExistence type="predicted"/>
<dbReference type="Gene3D" id="1.25.10.90">
    <property type="match status" value="1"/>
</dbReference>
<evidence type="ECO:0000313" key="1">
    <source>
        <dbReference type="EMBL" id="SVB26987.1"/>
    </source>
</evidence>
<sequence length="238" mass="27865">MTVGKLKNSLKNLAEPKRAEALLRFFQTQKGGYGEGDQFLGVTVPNQRKVAKKFDTLTFPDLKKLLQSSIHEHRLTSLFIMIHQFERGNHKQKKQLIDLYKKNLRYVNNWDLVDSSAPYLLGNFLRTRSKNILYQYARSPNLWRRRVGILSTFGFIKQGEYKDALAIANILLNDEHDLIHKAVGWMLREIGKRDKEELVAFLDKHYDTMPRTMLRYAIEKLNQKERAHYMNLMSVVPG</sequence>
<evidence type="ECO:0008006" key="2">
    <source>
        <dbReference type="Google" id="ProtNLM"/>
    </source>
</evidence>
<organism evidence="1">
    <name type="scientific">marine metagenome</name>
    <dbReference type="NCBI Taxonomy" id="408172"/>
    <lineage>
        <taxon>unclassified sequences</taxon>
        <taxon>metagenomes</taxon>
        <taxon>ecological metagenomes</taxon>
    </lineage>
</organism>
<gene>
    <name evidence="1" type="ORF">METZ01_LOCUS179841</name>
</gene>